<dbReference type="InParanoid" id="A0A0L0HSM0"/>
<dbReference type="PANTHER" id="PTHR13261">
    <property type="entry name" value="BRCA2 AND CDKN1A INTERACTING PROTEIN"/>
    <property type="match status" value="1"/>
</dbReference>
<dbReference type="Pfam" id="PF13862">
    <property type="entry name" value="BCCIP"/>
    <property type="match status" value="1"/>
</dbReference>
<dbReference type="GO" id="GO:0005634">
    <property type="term" value="C:nucleus"/>
    <property type="evidence" value="ECO:0007669"/>
    <property type="project" value="UniProtKB-SubCell"/>
</dbReference>
<organism evidence="4 5">
    <name type="scientific">Spizellomyces punctatus (strain DAOM BR117)</name>
    <dbReference type="NCBI Taxonomy" id="645134"/>
    <lineage>
        <taxon>Eukaryota</taxon>
        <taxon>Fungi</taxon>
        <taxon>Fungi incertae sedis</taxon>
        <taxon>Chytridiomycota</taxon>
        <taxon>Chytridiomycota incertae sedis</taxon>
        <taxon>Chytridiomycetes</taxon>
        <taxon>Spizellomycetales</taxon>
        <taxon>Spizellomycetaceae</taxon>
        <taxon>Spizellomyces</taxon>
    </lineage>
</organism>
<proteinExistence type="inferred from homology"/>
<gene>
    <name evidence="4" type="ORF">SPPG_01362</name>
</gene>
<name>A0A0L0HSM0_SPIPD</name>
<dbReference type="VEuPathDB" id="FungiDB:SPPG_01362"/>
<comment type="function">
    <text evidence="2">Involved in nuclear export, actin cytoskeleton organization and vesicular transport.</text>
</comment>
<evidence type="ECO:0000256" key="1">
    <source>
        <dbReference type="ARBA" id="ARBA00006781"/>
    </source>
</evidence>
<protein>
    <recommendedName>
        <fullName evidence="2">Protein BCP1</fullName>
    </recommendedName>
</protein>
<reference evidence="4 5" key="1">
    <citation type="submission" date="2009-08" db="EMBL/GenBank/DDBJ databases">
        <title>The Genome Sequence of Spizellomyces punctatus strain DAOM BR117.</title>
        <authorList>
            <consortium name="The Broad Institute Genome Sequencing Platform"/>
            <person name="Russ C."/>
            <person name="Cuomo C."/>
            <person name="Shea T."/>
            <person name="Young S.K."/>
            <person name="Zeng Q."/>
            <person name="Koehrsen M."/>
            <person name="Haas B."/>
            <person name="Borodovsky M."/>
            <person name="Guigo R."/>
            <person name="Alvarado L."/>
            <person name="Berlin A."/>
            <person name="Bochicchio J."/>
            <person name="Borenstein D."/>
            <person name="Chapman S."/>
            <person name="Chen Z."/>
            <person name="Engels R."/>
            <person name="Freedman E."/>
            <person name="Gellesch M."/>
            <person name="Goldberg J."/>
            <person name="Griggs A."/>
            <person name="Gujja S."/>
            <person name="Heiman D."/>
            <person name="Hepburn T."/>
            <person name="Howarth C."/>
            <person name="Jen D."/>
            <person name="Larson L."/>
            <person name="Lewis B."/>
            <person name="Mehta T."/>
            <person name="Park D."/>
            <person name="Pearson M."/>
            <person name="Roberts A."/>
            <person name="Saif S."/>
            <person name="Shenoy N."/>
            <person name="Sisk P."/>
            <person name="Stolte C."/>
            <person name="Sykes S."/>
            <person name="Thomson T."/>
            <person name="Walk T."/>
            <person name="White J."/>
            <person name="Yandava C."/>
            <person name="Burger G."/>
            <person name="Gray M.W."/>
            <person name="Holland P.W.H."/>
            <person name="King N."/>
            <person name="Lang F.B.F."/>
            <person name="Roger A.J."/>
            <person name="Ruiz-Trillo I."/>
            <person name="Lander E."/>
            <person name="Nusbaum C."/>
        </authorList>
    </citation>
    <scope>NUCLEOTIDE SEQUENCE [LARGE SCALE GENOMIC DNA]</scope>
    <source>
        <strain evidence="4 5">DAOM BR117</strain>
    </source>
</reference>
<dbReference type="RefSeq" id="XP_016611949.1">
    <property type="nucleotide sequence ID" value="XM_016749683.1"/>
</dbReference>
<dbReference type="Proteomes" id="UP000053201">
    <property type="component" value="Unassembled WGS sequence"/>
</dbReference>
<keyword evidence="2" id="KW-0813">Transport</keyword>
<evidence type="ECO:0000313" key="5">
    <source>
        <dbReference type="Proteomes" id="UP000053201"/>
    </source>
</evidence>
<keyword evidence="2" id="KW-0653">Protein transport</keyword>
<feature type="compositionally biased region" description="Basic and acidic residues" evidence="3">
    <location>
        <begin position="1"/>
        <end position="13"/>
    </location>
</feature>
<keyword evidence="2" id="KW-0539">Nucleus</keyword>
<comment type="subcellular location">
    <subcellularLocation>
        <location evidence="2">Nucleus</location>
    </subcellularLocation>
</comment>
<dbReference type="OMA" id="VKFYRKE"/>
<evidence type="ECO:0000313" key="4">
    <source>
        <dbReference type="EMBL" id="KND03910.1"/>
    </source>
</evidence>
<dbReference type="OrthoDB" id="27543at2759"/>
<feature type="region of interest" description="Disordered" evidence="3">
    <location>
        <begin position="1"/>
        <end position="29"/>
    </location>
</feature>
<dbReference type="GO" id="GO:0015031">
    <property type="term" value="P:protein transport"/>
    <property type="evidence" value="ECO:0007669"/>
    <property type="project" value="UniProtKB-KW"/>
</dbReference>
<dbReference type="GeneID" id="27685030"/>
<dbReference type="FunCoup" id="A0A0L0HSM0">
    <property type="interactions" value="734"/>
</dbReference>
<dbReference type="InterPro" id="IPR025602">
    <property type="entry name" value="BCP1_family"/>
</dbReference>
<evidence type="ECO:0000256" key="3">
    <source>
        <dbReference type="SAM" id="MobiDB-lite"/>
    </source>
</evidence>
<dbReference type="AlphaFoldDB" id="A0A0L0HSM0"/>
<dbReference type="eggNOG" id="KOG3034">
    <property type="taxonomic scope" value="Eukaryota"/>
</dbReference>
<keyword evidence="5" id="KW-1185">Reference proteome</keyword>
<sequence length="289" mass="33173">MDDKKGIKRKNEEAETIENVDSASGEEDLDQDTVDVDFEFFDPKPIDFHGLKSLLRQTFSNDAELINISSLADIIISQPAVGSTVKVDDEQDPYALMTVINLDMHKDKDCVKEIKGWLLDKSKKNDAVHGRMVQIVEKAGLIFNERLINMPPQIVPPMLKMLLEEMEWAVEDGEPFRFEYYIYISKVYKEIESTLAEEDGVVIESSKKGKKKRAKTSTETSTFYFQPEDEIIQEHAEFSFDFKFAKEAQSSDSRRAFQEYGIDPLRRVFVIKAEKMKAVLEQFESILSA</sequence>
<feature type="compositionally biased region" description="Acidic residues" evidence="3">
    <location>
        <begin position="14"/>
        <end position="29"/>
    </location>
</feature>
<dbReference type="PANTHER" id="PTHR13261:SF0">
    <property type="entry name" value="BRCA2 AND CDKN1A-INTERACTING PROTEIN"/>
    <property type="match status" value="1"/>
</dbReference>
<dbReference type="EMBL" id="KQ257451">
    <property type="protein sequence ID" value="KND03910.1"/>
    <property type="molecule type" value="Genomic_DNA"/>
</dbReference>
<evidence type="ECO:0000256" key="2">
    <source>
        <dbReference type="PIRNR" id="PIRNR028983"/>
    </source>
</evidence>
<dbReference type="PIRSF" id="PIRSF028983">
    <property type="entry name" value="BCP1"/>
    <property type="match status" value="1"/>
</dbReference>
<accession>A0A0L0HSM0</accession>
<dbReference type="STRING" id="645134.A0A0L0HSM0"/>
<comment type="similarity">
    <text evidence="1 2">Belongs to the BCP1 family.</text>
</comment>